<protein>
    <submittedName>
        <fullName evidence="3">Site-specific tyrosine recombinase XerC</fullName>
    </submittedName>
</protein>
<dbReference type="Gene3D" id="1.10.443.10">
    <property type="entry name" value="Intergrase catalytic core"/>
    <property type="match status" value="1"/>
</dbReference>
<dbReference type="GO" id="GO:0006310">
    <property type="term" value="P:DNA recombination"/>
    <property type="evidence" value="ECO:0007669"/>
    <property type="project" value="UniProtKB-KW"/>
</dbReference>
<dbReference type="EMBL" id="FUGD01000055">
    <property type="protein sequence ID" value="SJM36645.1"/>
    <property type="molecule type" value="Genomic_DNA"/>
</dbReference>
<dbReference type="OrthoDB" id="6652005at2"/>
<dbReference type="SUPFAM" id="SSF56349">
    <property type="entry name" value="DNA breaking-rejoining enzymes"/>
    <property type="match status" value="1"/>
</dbReference>
<sequence length="1054" mass="121093">MTNLVAHKLRTQNRNSSHQDIKDEAKSLVQSYMSVNPLDQTTKLSDYYQDINILLENAFDTPLSFQLARQGFLEAIRIYNKKHNTHLDEPVVPILAERDTLNIGYEWFVQGSQVSLAVQDMIGIWQRKRRFSTSDLIESAVFCSIVYGGINDIAVLKSFYNWMLGSRDVYRLDLPNGDGAEATQSLALIVLTVKDDSYGCHETDSNELISTFDSELNRYVEYIPDDMTLCFLYALRDKNVKRESIKSFDTLINDISKKLNLKNKDKAKPQYSQLIKYANYNWRQLEGSNLDNALSTIKQGTVKTTGLPKDKLINYNRESINQSPKSLQWHELFEAVTSQITTNNKKRSSYPAFSKNLIREMQEALKGTRAGSTNCIEQLLDDFPQPNAQRILGWVRHLLNDKSINQESIAKYVGCIGRDWLMLTMDEDIDAWGSKEYETIYEQIIQSKVKDGRKKPVMKKESNLIGELAGQIEFSYLNKLKDTQKFTYGRLRTFHDYQRDYYDAPYVYFPWGSNRQVIKANIISPRIYRAMKAYINNSTLEDEQKRLCLVVLSLAYRSGMRINELIGIKVSDIADIYVSNDDLIVEDPKIWLRPNHYRRLKSSSASRVIPLGCLLKQDEMKLFIEHYHYQERLKRTYLFSQGSGRQPLPSTFFSNMMKVIWDRLLGKHDFTFHSFRHTAISHLALALRKSPLVSVMTDYELEQCNAISKSIIGYHQEQGAWFGLASFVGHLTCDTTFEHYIHTAHLLAGVQLSESKLRLPLTVLQAVTGLNYTSVYRRGATSYDPATKQVQLWKLRSYLVKKISVSNQSLFNCEDLNDKALPATTSENQTHSHLDEKSNSIFIHSKYYDVIAFLEELEKVSLDNRNKALPEVAIRYGISLSEAKELYLNANHIFTDDKKLLLGAPKGSKNQELLVRALDRAYRLSIKNPEALRIFVEIFSNKQSFNSSSLHFGIKPKQAEILKHFLDVGCQIINASHWQIRASSEKAVTDLKQSLSLDSQIRIGSRLNYHGYEIRVVQKKTKRSDKNLAVSDEYLASSGVLKYLGYLLQVLIKN</sequence>
<evidence type="ECO:0000313" key="4">
    <source>
        <dbReference type="Proteomes" id="UP000188169"/>
    </source>
</evidence>
<reference evidence="4" key="1">
    <citation type="submission" date="2017-02" db="EMBL/GenBank/DDBJ databases">
        <authorList>
            <person name="Mornico D."/>
        </authorList>
    </citation>
    <scope>NUCLEOTIDE SEQUENCE [LARGE SCALE GENOMIC DNA]</scope>
</reference>
<organism evidence="3 4">
    <name type="scientific">Psychrobacter pasteurii</name>
    <dbReference type="NCBI Taxonomy" id="1945520"/>
    <lineage>
        <taxon>Bacteria</taxon>
        <taxon>Pseudomonadati</taxon>
        <taxon>Pseudomonadota</taxon>
        <taxon>Gammaproteobacteria</taxon>
        <taxon>Moraxellales</taxon>
        <taxon>Moraxellaceae</taxon>
        <taxon>Psychrobacter</taxon>
    </lineage>
</organism>
<dbReference type="STRING" id="1945520.A1019T_00607"/>
<dbReference type="Proteomes" id="UP000188169">
    <property type="component" value="Unassembled WGS sequence"/>
</dbReference>
<dbReference type="InterPro" id="IPR011010">
    <property type="entry name" value="DNA_brk_join_enz"/>
</dbReference>
<dbReference type="AlphaFoldDB" id="A0A1R4EDT3"/>
<keyword evidence="4" id="KW-1185">Reference proteome</keyword>
<keyword evidence="1" id="KW-0233">DNA recombination</keyword>
<dbReference type="InterPro" id="IPR013762">
    <property type="entry name" value="Integrase-like_cat_sf"/>
</dbReference>
<evidence type="ECO:0000259" key="2">
    <source>
        <dbReference type="PROSITE" id="PS51898"/>
    </source>
</evidence>
<evidence type="ECO:0000313" key="3">
    <source>
        <dbReference type="EMBL" id="SJM36645.1"/>
    </source>
</evidence>
<dbReference type="InterPro" id="IPR002104">
    <property type="entry name" value="Integrase_catalytic"/>
</dbReference>
<evidence type="ECO:0000256" key="1">
    <source>
        <dbReference type="ARBA" id="ARBA00023172"/>
    </source>
</evidence>
<gene>
    <name evidence="3" type="ORF">A1019T_00607</name>
</gene>
<dbReference type="Pfam" id="PF00589">
    <property type="entry name" value="Phage_integrase"/>
    <property type="match status" value="1"/>
</dbReference>
<accession>A0A1R4EDT3</accession>
<name>A0A1R4EDT3_9GAMM</name>
<dbReference type="GO" id="GO:0015074">
    <property type="term" value="P:DNA integration"/>
    <property type="evidence" value="ECO:0007669"/>
    <property type="project" value="InterPro"/>
</dbReference>
<feature type="domain" description="Tyr recombinase" evidence="2">
    <location>
        <begin position="518"/>
        <end position="729"/>
    </location>
</feature>
<proteinExistence type="predicted"/>
<dbReference type="CDD" id="cd00397">
    <property type="entry name" value="DNA_BRE_C"/>
    <property type="match status" value="1"/>
</dbReference>
<dbReference type="GO" id="GO:0003677">
    <property type="term" value="F:DNA binding"/>
    <property type="evidence" value="ECO:0007669"/>
    <property type="project" value="InterPro"/>
</dbReference>
<dbReference type="PROSITE" id="PS51898">
    <property type="entry name" value="TYR_RECOMBINASE"/>
    <property type="match status" value="1"/>
</dbReference>
<dbReference type="RefSeq" id="WP_077448047.1">
    <property type="nucleotide sequence ID" value="NZ_FUGD01000055.1"/>
</dbReference>